<dbReference type="SUPFAM" id="SSF46689">
    <property type="entry name" value="Homeodomain-like"/>
    <property type="match status" value="1"/>
</dbReference>
<feature type="non-terminal residue" evidence="6">
    <location>
        <position position="1"/>
    </location>
</feature>
<evidence type="ECO:0000256" key="4">
    <source>
        <dbReference type="SAM" id="MobiDB-lite"/>
    </source>
</evidence>
<name>A0A7J5D161_9ACTN</name>
<dbReference type="EMBL" id="WBKG01000095">
    <property type="protein sequence ID" value="KAB1973040.1"/>
    <property type="molecule type" value="Genomic_DNA"/>
</dbReference>
<keyword evidence="1" id="KW-0805">Transcription regulation</keyword>
<evidence type="ECO:0000256" key="2">
    <source>
        <dbReference type="ARBA" id="ARBA00023125"/>
    </source>
</evidence>
<dbReference type="PROSITE" id="PS01124">
    <property type="entry name" value="HTH_ARAC_FAMILY_2"/>
    <property type="match status" value="1"/>
</dbReference>
<dbReference type="PRINTS" id="PR00032">
    <property type="entry name" value="HTHARAC"/>
</dbReference>
<dbReference type="Pfam" id="PF12833">
    <property type="entry name" value="HTH_18"/>
    <property type="match status" value="1"/>
</dbReference>
<sequence>PQTAAEAPALGLPDPAGNPAATRARTRPRGVSMECPASRGKFKGARRDLADPALRGLPVHVLAARWGYRRASDFTRAFRSAYGLPPTEYRFQALACDRA</sequence>
<dbReference type="InterPro" id="IPR020449">
    <property type="entry name" value="Tscrpt_reg_AraC-type_HTH"/>
</dbReference>
<feature type="domain" description="HTH araC/xylS-type" evidence="5">
    <location>
        <begin position="41"/>
        <end position="92"/>
    </location>
</feature>
<dbReference type="AlphaFoldDB" id="A0A7J5D161"/>
<dbReference type="Proteomes" id="UP000442990">
    <property type="component" value="Unassembled WGS sequence"/>
</dbReference>
<dbReference type="GO" id="GO:0043565">
    <property type="term" value="F:sequence-specific DNA binding"/>
    <property type="evidence" value="ECO:0007669"/>
    <property type="project" value="InterPro"/>
</dbReference>
<feature type="region of interest" description="Disordered" evidence="4">
    <location>
        <begin position="1"/>
        <end position="37"/>
    </location>
</feature>
<proteinExistence type="predicted"/>
<comment type="caution">
    <text evidence="6">The sequence shown here is derived from an EMBL/GenBank/DDBJ whole genome shotgun (WGS) entry which is preliminary data.</text>
</comment>
<evidence type="ECO:0000256" key="3">
    <source>
        <dbReference type="ARBA" id="ARBA00023163"/>
    </source>
</evidence>
<organism evidence="6 7">
    <name type="scientific">Streptomyces triticiradicis</name>
    <dbReference type="NCBI Taxonomy" id="2651189"/>
    <lineage>
        <taxon>Bacteria</taxon>
        <taxon>Bacillati</taxon>
        <taxon>Actinomycetota</taxon>
        <taxon>Actinomycetes</taxon>
        <taxon>Kitasatosporales</taxon>
        <taxon>Streptomycetaceae</taxon>
        <taxon>Streptomyces</taxon>
    </lineage>
</organism>
<evidence type="ECO:0000259" key="5">
    <source>
        <dbReference type="PROSITE" id="PS01124"/>
    </source>
</evidence>
<keyword evidence="2" id="KW-0238">DNA-binding</keyword>
<dbReference type="InterPro" id="IPR018060">
    <property type="entry name" value="HTH_AraC"/>
</dbReference>
<accession>A0A7J5D161</accession>
<gene>
    <name evidence="6" type="ORF">F8144_44370</name>
</gene>
<evidence type="ECO:0000313" key="7">
    <source>
        <dbReference type="Proteomes" id="UP000442990"/>
    </source>
</evidence>
<evidence type="ECO:0000313" key="6">
    <source>
        <dbReference type="EMBL" id="KAB1973040.1"/>
    </source>
</evidence>
<keyword evidence="7" id="KW-1185">Reference proteome</keyword>
<protein>
    <submittedName>
        <fullName evidence="6">Helix-turn-helix domain-containing protein</fullName>
    </submittedName>
</protein>
<reference evidence="6 7" key="1">
    <citation type="submission" date="2019-09" db="EMBL/GenBank/DDBJ databases">
        <title>Isolation and identification of active actinomycetes.</title>
        <authorList>
            <person name="Yu Z."/>
            <person name="Han C."/>
            <person name="Yu B."/>
        </authorList>
    </citation>
    <scope>NUCLEOTIDE SEQUENCE [LARGE SCALE GENOMIC DNA]</scope>
    <source>
        <strain evidence="6 7">NEAU-H2</strain>
    </source>
</reference>
<keyword evidence="3" id="KW-0804">Transcription</keyword>
<dbReference type="GO" id="GO:0003700">
    <property type="term" value="F:DNA-binding transcription factor activity"/>
    <property type="evidence" value="ECO:0007669"/>
    <property type="project" value="InterPro"/>
</dbReference>
<dbReference type="Gene3D" id="1.10.10.60">
    <property type="entry name" value="Homeodomain-like"/>
    <property type="match status" value="1"/>
</dbReference>
<evidence type="ECO:0000256" key="1">
    <source>
        <dbReference type="ARBA" id="ARBA00023015"/>
    </source>
</evidence>
<dbReference type="InterPro" id="IPR009057">
    <property type="entry name" value="Homeodomain-like_sf"/>
</dbReference>